<evidence type="ECO:0000256" key="6">
    <source>
        <dbReference type="PIRNR" id="PIRNR015588"/>
    </source>
</evidence>
<dbReference type="Pfam" id="PF01217">
    <property type="entry name" value="Clat_adaptor_s"/>
    <property type="match status" value="1"/>
</dbReference>
<dbReference type="InterPro" id="IPR011012">
    <property type="entry name" value="Longin-like_dom_sf"/>
</dbReference>
<dbReference type="FunFam" id="3.30.450.60:FF:000010">
    <property type="entry name" value="AP complex subunit sigma"/>
    <property type="match status" value="1"/>
</dbReference>
<evidence type="ECO:0000256" key="4">
    <source>
        <dbReference type="ARBA" id="ARBA00022927"/>
    </source>
</evidence>
<dbReference type="PROSITE" id="PS00989">
    <property type="entry name" value="CLAT_ADAPTOR_S"/>
    <property type="match status" value="1"/>
</dbReference>
<keyword evidence="9" id="KW-1185">Reference proteome</keyword>
<dbReference type="InterPro" id="IPR022775">
    <property type="entry name" value="AP_mu_sigma_su"/>
</dbReference>
<dbReference type="STRING" id="2163413.A0A4P6XWY3"/>
<evidence type="ECO:0000256" key="1">
    <source>
        <dbReference type="ARBA" id="ARBA00004308"/>
    </source>
</evidence>
<dbReference type="SUPFAM" id="SSF64356">
    <property type="entry name" value="SNARE-like"/>
    <property type="match status" value="1"/>
</dbReference>
<dbReference type="Proteomes" id="UP000292447">
    <property type="component" value="Chromosome VI"/>
</dbReference>
<evidence type="ECO:0000313" key="9">
    <source>
        <dbReference type="Proteomes" id="UP000292447"/>
    </source>
</evidence>
<feature type="domain" description="AP complex mu/sigma subunit" evidence="7">
    <location>
        <begin position="3"/>
        <end position="143"/>
    </location>
</feature>
<dbReference type="InterPro" id="IPR016635">
    <property type="entry name" value="AP_complex_ssu"/>
</dbReference>
<keyword evidence="5 6" id="KW-0472">Membrane</keyword>
<dbReference type="AlphaFoldDB" id="A0A4P6XWY3"/>
<comment type="similarity">
    <text evidence="2 6">Belongs to the adaptor complexes small subunit family.</text>
</comment>
<comment type="subcellular location">
    <subcellularLocation>
        <location evidence="1">Endomembrane system</location>
    </subcellularLocation>
</comment>
<reference evidence="9" key="1">
    <citation type="submission" date="2019-03" db="EMBL/GenBank/DDBJ databases">
        <title>Snf2 controls pulcherriminic acid biosynthesis and connects pigmentation and antifungal activity of the yeast Metschnikowia pulcherrima.</title>
        <authorList>
            <person name="Gore-Lloyd D."/>
            <person name="Sumann I."/>
            <person name="Brachmann A.O."/>
            <person name="Schneeberger K."/>
            <person name="Ortiz-Merino R.A."/>
            <person name="Moreno-Beltran M."/>
            <person name="Schlaefli M."/>
            <person name="Kirner P."/>
            <person name="Santos Kron A."/>
            <person name="Wolfe K.H."/>
            <person name="Piel J."/>
            <person name="Ahrens C.H."/>
            <person name="Henk D."/>
            <person name="Freimoser F.M."/>
        </authorList>
    </citation>
    <scope>NUCLEOTIDE SEQUENCE [LARGE SCALE GENOMIC DNA]</scope>
    <source>
        <strain evidence="9">APC 1.2</strain>
    </source>
</reference>
<evidence type="ECO:0000313" key="8">
    <source>
        <dbReference type="EMBL" id="QBM90838.1"/>
    </source>
</evidence>
<dbReference type="GO" id="GO:0016192">
    <property type="term" value="P:vesicle-mediated transport"/>
    <property type="evidence" value="ECO:0007669"/>
    <property type="project" value="InterPro"/>
</dbReference>
<dbReference type="PANTHER" id="PTHR11753">
    <property type="entry name" value="ADAPTOR COMPLEXES SMALL SUBUNIT FAMILY"/>
    <property type="match status" value="1"/>
</dbReference>
<accession>A0A4P6XWY3</accession>
<dbReference type="PIRSF" id="PIRSF015588">
    <property type="entry name" value="AP_complex_sigma"/>
    <property type="match status" value="1"/>
</dbReference>
<sequence length="146" mass="17334">MSIHYVLIFNRQGKTRLAKWYDSTLSEAQQLDTVNEVHRLVSSRDLKYQSNFVELRDSMIVYRRYAGLYFIVLADFIDNELSVLEAIHFFVEILDTYFDNVCELDLVFNFYKLYPVLDEIFMGGELMETLKSRVLQRLEYIDTISS</sequence>
<dbReference type="GO" id="GO:0030117">
    <property type="term" value="C:membrane coat"/>
    <property type="evidence" value="ECO:0007669"/>
    <property type="project" value="InterPro"/>
</dbReference>
<evidence type="ECO:0000256" key="5">
    <source>
        <dbReference type="ARBA" id="ARBA00023136"/>
    </source>
</evidence>
<proteinExistence type="inferred from homology"/>
<gene>
    <name evidence="8" type="primary">MPUL0F04260</name>
    <name evidence="8" type="ORF">METSCH_F04260</name>
</gene>
<dbReference type="EMBL" id="CP034461">
    <property type="protein sequence ID" value="QBM90838.1"/>
    <property type="molecule type" value="Genomic_DNA"/>
</dbReference>
<dbReference type="InterPro" id="IPR000804">
    <property type="entry name" value="Clathrin_sm-chain_CS"/>
</dbReference>
<dbReference type="Gene3D" id="3.30.450.60">
    <property type="match status" value="1"/>
</dbReference>
<keyword evidence="3 6" id="KW-0813">Transport</keyword>
<organism evidence="8 9">
    <name type="scientific">Metschnikowia aff. pulcherrima</name>
    <dbReference type="NCBI Taxonomy" id="2163413"/>
    <lineage>
        <taxon>Eukaryota</taxon>
        <taxon>Fungi</taxon>
        <taxon>Dikarya</taxon>
        <taxon>Ascomycota</taxon>
        <taxon>Saccharomycotina</taxon>
        <taxon>Pichiomycetes</taxon>
        <taxon>Metschnikowiaceae</taxon>
        <taxon>Metschnikowia</taxon>
    </lineage>
</organism>
<evidence type="ECO:0000256" key="2">
    <source>
        <dbReference type="ARBA" id="ARBA00006972"/>
    </source>
</evidence>
<evidence type="ECO:0000259" key="7">
    <source>
        <dbReference type="Pfam" id="PF01217"/>
    </source>
</evidence>
<keyword evidence="4 6" id="KW-0653">Protein transport</keyword>
<dbReference type="GO" id="GO:0006886">
    <property type="term" value="P:intracellular protein transport"/>
    <property type="evidence" value="ECO:0007669"/>
    <property type="project" value="UniProtKB-UniRule"/>
</dbReference>
<protein>
    <recommendedName>
        <fullName evidence="6">AP complex subunit sigma</fullName>
    </recommendedName>
</protein>
<evidence type="ECO:0000256" key="3">
    <source>
        <dbReference type="ARBA" id="ARBA00022448"/>
    </source>
</evidence>
<dbReference type="GO" id="GO:0012505">
    <property type="term" value="C:endomembrane system"/>
    <property type="evidence" value="ECO:0007669"/>
    <property type="project" value="UniProtKB-SubCell"/>
</dbReference>
<name>A0A4P6XWY3_9ASCO</name>